<name>A0ACC2HIG1_DALPE</name>
<sequence>MHHRTFSLIWGGIEGPEEQLRGRVGQARKIGNSSGEIQEAEDEELTATEDRERLTPVHPVITTAQSQQLVSPGAFCGPVKRVFNERLFRVKEVFTRRCSAAIRGPGRGVKRTKMDARKPPCEFLVFVPCCGIASIVHFEKTKPFYSWLRFTLPWATHPVCTALEAFVSLKSSQHNSQPGLSPDKDNCLGLCWYSET</sequence>
<keyword evidence="2" id="KW-1185">Reference proteome</keyword>
<dbReference type="EMBL" id="CM055729">
    <property type="protein sequence ID" value="KAJ8015470.1"/>
    <property type="molecule type" value="Genomic_DNA"/>
</dbReference>
<gene>
    <name evidence="1" type="ORF">DPEC_G00026460</name>
</gene>
<evidence type="ECO:0000313" key="2">
    <source>
        <dbReference type="Proteomes" id="UP001157502"/>
    </source>
</evidence>
<reference evidence="1" key="1">
    <citation type="submission" date="2021-05" db="EMBL/GenBank/DDBJ databases">
        <authorList>
            <person name="Pan Q."/>
            <person name="Jouanno E."/>
            <person name="Zahm M."/>
            <person name="Klopp C."/>
            <person name="Cabau C."/>
            <person name="Louis A."/>
            <person name="Berthelot C."/>
            <person name="Parey E."/>
            <person name="Roest Crollius H."/>
            <person name="Montfort J."/>
            <person name="Robinson-Rechavi M."/>
            <person name="Bouchez O."/>
            <person name="Lampietro C."/>
            <person name="Lopez Roques C."/>
            <person name="Donnadieu C."/>
            <person name="Postlethwait J."/>
            <person name="Bobe J."/>
            <person name="Dillon D."/>
            <person name="Chandos A."/>
            <person name="von Hippel F."/>
            <person name="Guiguen Y."/>
        </authorList>
    </citation>
    <scope>NUCLEOTIDE SEQUENCE</scope>
    <source>
        <strain evidence="1">YG-Jan2019</strain>
    </source>
</reference>
<dbReference type="Proteomes" id="UP001157502">
    <property type="component" value="Chromosome 2"/>
</dbReference>
<evidence type="ECO:0000313" key="1">
    <source>
        <dbReference type="EMBL" id="KAJ8015470.1"/>
    </source>
</evidence>
<comment type="caution">
    <text evidence="1">The sequence shown here is derived from an EMBL/GenBank/DDBJ whole genome shotgun (WGS) entry which is preliminary data.</text>
</comment>
<proteinExistence type="predicted"/>
<accession>A0ACC2HIG1</accession>
<protein>
    <submittedName>
        <fullName evidence="1">Uncharacterized protein</fullName>
    </submittedName>
</protein>
<organism evidence="1 2">
    <name type="scientific">Dallia pectoralis</name>
    <name type="common">Alaska blackfish</name>
    <dbReference type="NCBI Taxonomy" id="75939"/>
    <lineage>
        <taxon>Eukaryota</taxon>
        <taxon>Metazoa</taxon>
        <taxon>Chordata</taxon>
        <taxon>Craniata</taxon>
        <taxon>Vertebrata</taxon>
        <taxon>Euteleostomi</taxon>
        <taxon>Actinopterygii</taxon>
        <taxon>Neopterygii</taxon>
        <taxon>Teleostei</taxon>
        <taxon>Protacanthopterygii</taxon>
        <taxon>Esociformes</taxon>
        <taxon>Umbridae</taxon>
        <taxon>Dallia</taxon>
    </lineage>
</organism>